<accession>A0A014N7C5</accession>
<organism evidence="1 2">
    <name type="scientific">Erwinia mallotivora</name>
    <dbReference type="NCBI Taxonomy" id="69222"/>
    <lineage>
        <taxon>Bacteria</taxon>
        <taxon>Pseudomonadati</taxon>
        <taxon>Pseudomonadota</taxon>
        <taxon>Gammaproteobacteria</taxon>
        <taxon>Enterobacterales</taxon>
        <taxon>Erwiniaceae</taxon>
        <taxon>Erwinia</taxon>
    </lineage>
</organism>
<name>A0A014N7C5_9GAMM</name>
<comment type="caution">
    <text evidence="1">The sequence shown here is derived from an EMBL/GenBank/DDBJ whole genome shotgun (WGS) entry which is preliminary data.</text>
</comment>
<reference evidence="1 2" key="1">
    <citation type="submission" date="2014-02" db="EMBL/GenBank/DDBJ databases">
        <title>Draft genome of Erwinia mallotivora strain BT-MARDI, a papaya dieback pathogen.</title>
        <authorList>
            <person name="Redzuan R."/>
            <person name="Abu Bakar N."/>
            <person name="Badrun R."/>
            <person name="Mohd Raih M.F."/>
            <person name="Rozano L."/>
            <person name="Mat Amin N."/>
        </authorList>
    </citation>
    <scope>NUCLEOTIDE SEQUENCE [LARGE SCALE GENOMIC DNA]</scope>
    <source>
        <strain evidence="1 2">BT-MARDI</strain>
    </source>
</reference>
<keyword evidence="2" id="KW-1185">Reference proteome</keyword>
<dbReference type="AlphaFoldDB" id="A0A014N7C5"/>
<dbReference type="PATRIC" id="fig|69222.5.peg.2588"/>
<protein>
    <submittedName>
        <fullName evidence="1">Uncharacterized protein</fullName>
    </submittedName>
</protein>
<proteinExistence type="predicted"/>
<sequence>MLFYYLNALLLADVCRARLNKKFTDRLLKNGLRKSSWRITDNAASSTPYYSFMRFCLRNK</sequence>
<evidence type="ECO:0000313" key="2">
    <source>
        <dbReference type="Proteomes" id="UP000019918"/>
    </source>
</evidence>
<gene>
    <name evidence="1" type="ORF">BG55_12575</name>
</gene>
<dbReference type="EMBL" id="JFHN01000050">
    <property type="protein sequence ID" value="EXU75283.1"/>
    <property type="molecule type" value="Genomic_DNA"/>
</dbReference>
<dbReference type="STRING" id="69222.BG55_12575"/>
<dbReference type="Proteomes" id="UP000019918">
    <property type="component" value="Unassembled WGS sequence"/>
</dbReference>
<evidence type="ECO:0000313" key="1">
    <source>
        <dbReference type="EMBL" id="EXU75283.1"/>
    </source>
</evidence>